<dbReference type="Pfam" id="PF02463">
    <property type="entry name" value="SMC_N"/>
    <property type="match status" value="1"/>
</dbReference>
<evidence type="ECO:0000256" key="6">
    <source>
        <dbReference type="ARBA" id="ARBA00022840"/>
    </source>
</evidence>
<sequence>MLRSLYIQNYALIEKLDISFEQGFSVITGETGAGKSIILGAIGLLLGQRADVKSIRTGATKCVIEARFDISNYQMRPFFEDNELEYEDECILRRELYASGKSRAFINDTPAQLAQMKELGEQLIDIHSQHQNLLLNKEGFQLNVLDLLAHDEPALSAYQAVYKQWRQAQADLDKALERAARDKADEDYVRFQWEQLEEAHLAKGEQEELEQEAETLSHAEDIKANLYRTGQLFNDEEGGLLSNLKECCNVMADLQRVYPVAEEWANRLESAYIELKDIAGELSDREEQVEFNPARLEEVNDRLNLLYSLQQKHRVNTVDELVALRDEYATRLASISSSDEEIETLKKHCEKLQGEVRRQAACLTEARGEAAREVERQMAARLVPLGMPNVRFVVDMGERKEPGPHGMDTVTFLFSANKNGTLQNISSVASGGEIARVMLSVKAMIAGAVKLPTIVFDEIDTGVSGEIADRMADIMQEMAHNERQVISITHLPQIASRGRAHYKVYKKDNETETNSHIRRLTDEERVEEIAHMLSGATLTEAALNNARTLLKLP</sequence>
<dbReference type="GO" id="GO:0006281">
    <property type="term" value="P:DNA repair"/>
    <property type="evidence" value="ECO:0007669"/>
    <property type="project" value="UniProtKB-KW"/>
</dbReference>
<dbReference type="NCBIfam" id="TIGR00634">
    <property type="entry name" value="recN"/>
    <property type="match status" value="1"/>
</dbReference>
<dbReference type="GO" id="GO:0009432">
    <property type="term" value="P:SOS response"/>
    <property type="evidence" value="ECO:0007669"/>
    <property type="project" value="TreeGrafter"/>
</dbReference>
<dbReference type="Gene3D" id="3.40.50.300">
    <property type="entry name" value="P-loop containing nucleotide triphosphate hydrolases"/>
    <property type="match status" value="2"/>
</dbReference>
<evidence type="ECO:0000313" key="11">
    <source>
        <dbReference type="EMBL" id="HIZ32304.1"/>
    </source>
</evidence>
<keyword evidence="5 9" id="KW-0227">DNA damage</keyword>
<dbReference type="AlphaFoldDB" id="A0A9D2J1I1"/>
<dbReference type="EMBL" id="DXBX01000016">
    <property type="protein sequence ID" value="HIZ32304.1"/>
    <property type="molecule type" value="Genomic_DNA"/>
</dbReference>
<comment type="similarity">
    <text evidence="2 9">Belongs to the RecN family.</text>
</comment>
<evidence type="ECO:0000259" key="10">
    <source>
        <dbReference type="Pfam" id="PF02463"/>
    </source>
</evidence>
<evidence type="ECO:0000256" key="7">
    <source>
        <dbReference type="ARBA" id="ARBA00023204"/>
    </source>
</evidence>
<dbReference type="CDD" id="cd03241">
    <property type="entry name" value="ABC_RecN"/>
    <property type="match status" value="2"/>
</dbReference>
<evidence type="ECO:0000256" key="8">
    <source>
        <dbReference type="ARBA" id="ARBA00033408"/>
    </source>
</evidence>
<protein>
    <recommendedName>
        <fullName evidence="3 9">DNA repair protein RecN</fullName>
    </recommendedName>
    <alternativeName>
        <fullName evidence="8 9">Recombination protein N</fullName>
    </alternativeName>
</protein>
<dbReference type="PANTHER" id="PTHR11059">
    <property type="entry name" value="DNA REPAIR PROTEIN RECN"/>
    <property type="match status" value="1"/>
</dbReference>
<keyword evidence="6" id="KW-0067">ATP-binding</keyword>
<reference evidence="11" key="2">
    <citation type="submission" date="2021-04" db="EMBL/GenBank/DDBJ databases">
        <authorList>
            <person name="Gilroy R."/>
        </authorList>
    </citation>
    <scope>NUCLEOTIDE SEQUENCE</scope>
    <source>
        <strain evidence="11">ChiHjej9B8-1298</strain>
    </source>
</reference>
<proteinExistence type="inferred from homology"/>
<comment type="function">
    <text evidence="1 9">May be involved in recombinational repair of damaged DNA.</text>
</comment>
<dbReference type="InterPro" id="IPR004604">
    <property type="entry name" value="DNA_recomb/repair_RecN"/>
</dbReference>
<dbReference type="InterPro" id="IPR003395">
    <property type="entry name" value="RecF/RecN/SMC_N"/>
</dbReference>
<evidence type="ECO:0000313" key="12">
    <source>
        <dbReference type="Proteomes" id="UP000824028"/>
    </source>
</evidence>
<evidence type="ECO:0000256" key="9">
    <source>
        <dbReference type="PIRNR" id="PIRNR003128"/>
    </source>
</evidence>
<dbReference type="FunFam" id="3.40.50.300:FF:000319">
    <property type="entry name" value="DNA repair protein RecN"/>
    <property type="match status" value="1"/>
</dbReference>
<organism evidence="11 12">
    <name type="scientific">Candidatus Bacteroides merdigallinarum</name>
    <dbReference type="NCBI Taxonomy" id="2838473"/>
    <lineage>
        <taxon>Bacteria</taxon>
        <taxon>Pseudomonadati</taxon>
        <taxon>Bacteroidota</taxon>
        <taxon>Bacteroidia</taxon>
        <taxon>Bacteroidales</taxon>
        <taxon>Bacteroidaceae</taxon>
        <taxon>Bacteroides</taxon>
    </lineage>
</organism>
<evidence type="ECO:0000256" key="4">
    <source>
        <dbReference type="ARBA" id="ARBA00022741"/>
    </source>
</evidence>
<keyword evidence="4" id="KW-0547">Nucleotide-binding</keyword>
<dbReference type="Proteomes" id="UP000824028">
    <property type="component" value="Unassembled WGS sequence"/>
</dbReference>
<dbReference type="PIRSF" id="PIRSF003128">
    <property type="entry name" value="RecN"/>
    <property type="match status" value="1"/>
</dbReference>
<dbReference type="GO" id="GO:0006310">
    <property type="term" value="P:DNA recombination"/>
    <property type="evidence" value="ECO:0007669"/>
    <property type="project" value="InterPro"/>
</dbReference>
<evidence type="ECO:0000256" key="3">
    <source>
        <dbReference type="ARBA" id="ARBA00021315"/>
    </source>
</evidence>
<dbReference type="GO" id="GO:0005524">
    <property type="term" value="F:ATP binding"/>
    <property type="evidence" value="ECO:0007669"/>
    <property type="project" value="UniProtKB-KW"/>
</dbReference>
<evidence type="ECO:0000256" key="1">
    <source>
        <dbReference type="ARBA" id="ARBA00003618"/>
    </source>
</evidence>
<comment type="caution">
    <text evidence="11">The sequence shown here is derived from an EMBL/GenBank/DDBJ whole genome shotgun (WGS) entry which is preliminary data.</text>
</comment>
<evidence type="ECO:0000256" key="2">
    <source>
        <dbReference type="ARBA" id="ARBA00009441"/>
    </source>
</evidence>
<feature type="domain" description="RecF/RecN/SMC N-terminal" evidence="10">
    <location>
        <begin position="2"/>
        <end position="511"/>
    </location>
</feature>
<gene>
    <name evidence="11" type="primary">recN</name>
    <name evidence="11" type="ORF">H9814_01985</name>
</gene>
<dbReference type="GO" id="GO:0043590">
    <property type="term" value="C:bacterial nucleoid"/>
    <property type="evidence" value="ECO:0007669"/>
    <property type="project" value="TreeGrafter"/>
</dbReference>
<dbReference type="SUPFAM" id="SSF52540">
    <property type="entry name" value="P-loop containing nucleoside triphosphate hydrolases"/>
    <property type="match status" value="2"/>
</dbReference>
<name>A0A9D2J1I1_9BACE</name>
<dbReference type="NCBIfam" id="NF008121">
    <property type="entry name" value="PRK10869.1"/>
    <property type="match status" value="1"/>
</dbReference>
<accession>A0A9D2J1I1</accession>
<reference evidence="11" key="1">
    <citation type="journal article" date="2021" name="PeerJ">
        <title>Extensive microbial diversity within the chicken gut microbiome revealed by metagenomics and culture.</title>
        <authorList>
            <person name="Gilroy R."/>
            <person name="Ravi A."/>
            <person name="Getino M."/>
            <person name="Pursley I."/>
            <person name="Horton D.L."/>
            <person name="Alikhan N.F."/>
            <person name="Baker D."/>
            <person name="Gharbi K."/>
            <person name="Hall N."/>
            <person name="Watson M."/>
            <person name="Adriaenssens E.M."/>
            <person name="Foster-Nyarko E."/>
            <person name="Jarju S."/>
            <person name="Secka A."/>
            <person name="Antonio M."/>
            <person name="Oren A."/>
            <person name="Chaudhuri R.R."/>
            <person name="La Ragione R."/>
            <person name="Hildebrand F."/>
            <person name="Pallen M.J."/>
        </authorList>
    </citation>
    <scope>NUCLEOTIDE SEQUENCE</scope>
    <source>
        <strain evidence="11">ChiHjej9B8-1298</strain>
    </source>
</reference>
<dbReference type="InterPro" id="IPR027417">
    <property type="entry name" value="P-loop_NTPase"/>
</dbReference>
<evidence type="ECO:0000256" key="5">
    <source>
        <dbReference type="ARBA" id="ARBA00022763"/>
    </source>
</evidence>
<dbReference type="PANTHER" id="PTHR11059:SF0">
    <property type="entry name" value="DNA REPAIR PROTEIN RECN"/>
    <property type="match status" value="1"/>
</dbReference>
<keyword evidence="7 9" id="KW-0234">DNA repair</keyword>